<dbReference type="GO" id="GO:0008270">
    <property type="term" value="F:zinc ion binding"/>
    <property type="evidence" value="ECO:0007669"/>
    <property type="project" value="InterPro"/>
</dbReference>
<sequence length="641" mass="74904">MRILVDDKCYTSKPSNAGIVTNSIVNHPVDITIEKLAEEIVKGKSFTLSDFHTVDGKISRSQEYWKSQQLICLDFDNEIVKKINGKRVKVKCITKTWEQAKEEFKETAAFMYKTFNYTDNHHKFRVVFMLDEVVINDKLMDGILEEYKDRYPDADPKCFERARLLYGGTEIYVFDYNNRINVNTYIDKLNIHNTYSQSVDQGVLGVQYSLDKYFNAIVTPKPPPKLISVEKNLSLIRTKNVKRLHEILNPQPIKFYTYSETVEYIKKQDIGLLLGIDTPSNFRCIFHEDNNPSASIFKNADTGDYIYCCQSSNCTFGTGMVIKCIERILKCNRIQSLKFLRELYKVEFHQTEWQKEQIEYLDENIRYLQSPDFPQEYPIQYGLIKNYLDDLVKFISISKDYIPAEHYSIEHANVLFFMSLRHFAKICGKSNISRVGDRIALFTYLKYIYKLDEHEIPVRLLERAKKELVMNKNKNSISSMNLINFYSIHPYSEETLSETENKAKEFRGNHFTMKGISKEMFIRALGEEEANRIYPQMKEKKVSEKSHRITKELEQAALQLIDEKGWTTESEILKLIDGIVEGSKDSKQRQMKKIIGELCIKYGIERKRANKILLTELGIGKIYNDEGIECYPFLLIKVDNL</sequence>
<reference evidence="2" key="1">
    <citation type="submission" date="2015-12" db="EMBL/GenBank/DDBJ databases">
        <title>Complete genome sequences of two moderately thermophilic Paenibacillus species.</title>
        <authorList>
            <person name="Butler R.III."/>
            <person name="Wang J."/>
            <person name="Stark B.C."/>
            <person name="Pombert J.-F."/>
        </authorList>
    </citation>
    <scope>NUCLEOTIDE SEQUENCE [LARGE SCALE GENOMIC DNA]</scope>
    <source>
        <strain evidence="2">32O-Y</strain>
    </source>
</reference>
<evidence type="ECO:0000313" key="2">
    <source>
        <dbReference type="Proteomes" id="UP000061660"/>
    </source>
</evidence>
<dbReference type="EMBL" id="CP013652">
    <property type="protein sequence ID" value="ALS22285.1"/>
    <property type="molecule type" value="Genomic_DNA"/>
</dbReference>
<accession>A0A0U2W4D9</accession>
<protein>
    <submittedName>
        <fullName evidence="1">Uncharacterized protein</fullName>
    </submittedName>
</protein>
<dbReference type="AlphaFoldDB" id="A0A0U2W4D9"/>
<dbReference type="GO" id="GO:0006260">
    <property type="term" value="P:DNA replication"/>
    <property type="evidence" value="ECO:0007669"/>
    <property type="project" value="InterPro"/>
</dbReference>
<dbReference type="InterPro" id="IPR036977">
    <property type="entry name" value="DNA_primase_Znf_CHC2"/>
</dbReference>
<gene>
    <name evidence="1" type="ORF">IJ22_19110</name>
</gene>
<dbReference type="RefSeq" id="WP_062408590.1">
    <property type="nucleotide sequence ID" value="NZ_CP013652.1"/>
</dbReference>
<dbReference type="OrthoDB" id="581132at2"/>
<name>A0A0U2W4D9_9BACL</name>
<dbReference type="Proteomes" id="UP000061660">
    <property type="component" value="Chromosome"/>
</dbReference>
<keyword evidence="2" id="KW-1185">Reference proteome</keyword>
<dbReference type="GO" id="GO:0003677">
    <property type="term" value="F:DNA binding"/>
    <property type="evidence" value="ECO:0007669"/>
    <property type="project" value="InterPro"/>
</dbReference>
<dbReference type="Gene3D" id="3.90.580.10">
    <property type="entry name" value="Zinc finger, CHC2-type domain"/>
    <property type="match status" value="1"/>
</dbReference>
<dbReference type="KEGG" id="pnp:IJ22_19110"/>
<dbReference type="PATRIC" id="fig|162209.4.peg.2024"/>
<organism evidence="1 2">
    <name type="scientific">Paenibacillus naphthalenovorans</name>
    <dbReference type="NCBI Taxonomy" id="162209"/>
    <lineage>
        <taxon>Bacteria</taxon>
        <taxon>Bacillati</taxon>
        <taxon>Bacillota</taxon>
        <taxon>Bacilli</taxon>
        <taxon>Bacillales</taxon>
        <taxon>Paenibacillaceae</taxon>
        <taxon>Paenibacillus</taxon>
    </lineage>
</organism>
<reference evidence="1 2" key="2">
    <citation type="journal article" date="2016" name="Genome Announc.">
        <title>Complete Genome Sequences of Two Interactive Moderate Thermophiles, Paenibacillus napthalenovorans 32O-Y and Paenibacillus sp. 32O-W.</title>
        <authorList>
            <person name="Butler R.R.III."/>
            <person name="Wang J."/>
            <person name="Stark B.C."/>
            <person name="Pombert J.F."/>
        </authorList>
    </citation>
    <scope>NUCLEOTIDE SEQUENCE [LARGE SCALE GENOMIC DNA]</scope>
    <source>
        <strain evidence="1 2">32O-Y</strain>
    </source>
</reference>
<evidence type="ECO:0000313" key="1">
    <source>
        <dbReference type="EMBL" id="ALS22285.1"/>
    </source>
</evidence>
<proteinExistence type="predicted"/>